<feature type="compositionally biased region" description="Basic and acidic residues" evidence="1">
    <location>
        <begin position="93"/>
        <end position="106"/>
    </location>
</feature>
<feature type="region of interest" description="Disordered" evidence="1">
    <location>
        <begin position="80"/>
        <end position="106"/>
    </location>
</feature>
<sequence>MAKRVTKKREKSLVQTRQGGMSWSAEYEEWEFDVFHVVADTYSELITAIDGIPIEDLFWWSGDYEKLGIEGMPNKSKGKWRARLRTKQIGKGKSVEPNDYNTRDLQ</sequence>
<dbReference type="EMBL" id="UINC01029396">
    <property type="protein sequence ID" value="SVB12043.1"/>
    <property type="molecule type" value="Genomic_DNA"/>
</dbReference>
<evidence type="ECO:0000256" key="1">
    <source>
        <dbReference type="SAM" id="MobiDB-lite"/>
    </source>
</evidence>
<gene>
    <name evidence="2" type="ORF">METZ01_LOCUS164897</name>
</gene>
<name>A0A382BFL3_9ZZZZ</name>
<dbReference type="AlphaFoldDB" id="A0A382BFL3"/>
<feature type="compositionally biased region" description="Basic residues" evidence="1">
    <location>
        <begin position="80"/>
        <end position="90"/>
    </location>
</feature>
<reference evidence="2" key="1">
    <citation type="submission" date="2018-05" db="EMBL/GenBank/DDBJ databases">
        <authorList>
            <person name="Lanie J.A."/>
            <person name="Ng W.-L."/>
            <person name="Kazmierczak K.M."/>
            <person name="Andrzejewski T.M."/>
            <person name="Davidsen T.M."/>
            <person name="Wayne K.J."/>
            <person name="Tettelin H."/>
            <person name="Glass J.I."/>
            <person name="Rusch D."/>
            <person name="Podicherti R."/>
            <person name="Tsui H.-C.T."/>
            <person name="Winkler M.E."/>
        </authorList>
    </citation>
    <scope>NUCLEOTIDE SEQUENCE</scope>
</reference>
<protein>
    <submittedName>
        <fullName evidence="2">Uncharacterized protein</fullName>
    </submittedName>
</protein>
<organism evidence="2">
    <name type="scientific">marine metagenome</name>
    <dbReference type="NCBI Taxonomy" id="408172"/>
    <lineage>
        <taxon>unclassified sequences</taxon>
        <taxon>metagenomes</taxon>
        <taxon>ecological metagenomes</taxon>
    </lineage>
</organism>
<proteinExistence type="predicted"/>
<accession>A0A382BFL3</accession>
<evidence type="ECO:0000313" key="2">
    <source>
        <dbReference type="EMBL" id="SVB12043.1"/>
    </source>
</evidence>